<evidence type="ECO:0000256" key="2">
    <source>
        <dbReference type="ARBA" id="ARBA00022737"/>
    </source>
</evidence>
<dbReference type="InterPro" id="IPR058923">
    <property type="entry name" value="RCC1-like_dom"/>
</dbReference>
<dbReference type="InterPro" id="IPR009091">
    <property type="entry name" value="RCC1/BLIP-II"/>
</dbReference>
<dbReference type="VEuPathDB" id="AmoebaDB:ACA1_178350"/>
<dbReference type="InterPro" id="IPR000408">
    <property type="entry name" value="Reg_chr_condens"/>
</dbReference>
<dbReference type="EMBL" id="KB008006">
    <property type="protein sequence ID" value="ELR16186.1"/>
    <property type="molecule type" value="Genomic_DNA"/>
</dbReference>
<dbReference type="GeneID" id="14916791"/>
<accession>L8GVT6</accession>
<feature type="repeat" description="RCC1" evidence="3">
    <location>
        <begin position="159"/>
        <end position="210"/>
    </location>
</feature>
<sequence>VQVIGFFEKRQIQVVHVSAGWDHSLALSREGELWGWGTSLYDQLGFGDSLHVLAPRKIPVLPPGQRRRPTPVRLYVPQLDADETVTHLDCGAFHSVIATSKGRVWSWGAGDCGQLGARPTTAGGSAVLVAFPREGGTALPAVDKLVCGAYHSFVLSTDGALYGWGQGTDGQLGSGRRHNELTPIRVALADGQRVTDVGAGWGHSVFLTTPTRQLNGVHRIPTTASLAPLSDDAGR</sequence>
<dbReference type="SUPFAM" id="SSF50985">
    <property type="entry name" value="RCC1/BLIP-II"/>
    <property type="match status" value="1"/>
</dbReference>
<dbReference type="InterPro" id="IPR051553">
    <property type="entry name" value="Ran_GTPase-activating"/>
</dbReference>
<dbReference type="PANTHER" id="PTHR45982:SF1">
    <property type="entry name" value="REGULATOR OF CHROMOSOME CONDENSATION"/>
    <property type="match status" value="1"/>
</dbReference>
<feature type="domain" description="RCC1-like" evidence="4">
    <location>
        <begin position="11"/>
        <end position="209"/>
    </location>
</feature>
<reference evidence="5 6" key="1">
    <citation type="journal article" date="2013" name="Genome Biol.">
        <title>Genome of Acanthamoeba castellanii highlights extensive lateral gene transfer and early evolution of tyrosine kinase signaling.</title>
        <authorList>
            <person name="Clarke M."/>
            <person name="Lohan A.J."/>
            <person name="Liu B."/>
            <person name="Lagkouvardos I."/>
            <person name="Roy S."/>
            <person name="Zafar N."/>
            <person name="Bertelli C."/>
            <person name="Schilde C."/>
            <person name="Kianianmomeni A."/>
            <person name="Burglin T.R."/>
            <person name="Frech C."/>
            <person name="Turcotte B."/>
            <person name="Kopec K.O."/>
            <person name="Synnott J.M."/>
            <person name="Choo C."/>
            <person name="Paponov I."/>
            <person name="Finkler A."/>
            <person name="Soon Heng Tan C."/>
            <person name="Hutchins A.P."/>
            <person name="Weinmeier T."/>
            <person name="Rattei T."/>
            <person name="Chu J.S."/>
            <person name="Gimenez G."/>
            <person name="Irimia M."/>
            <person name="Rigden D.J."/>
            <person name="Fitzpatrick D.A."/>
            <person name="Lorenzo-Morales J."/>
            <person name="Bateman A."/>
            <person name="Chiu C.H."/>
            <person name="Tang P."/>
            <person name="Hegemann P."/>
            <person name="Fromm H."/>
            <person name="Raoult D."/>
            <person name="Greub G."/>
            <person name="Miranda-Saavedra D."/>
            <person name="Chen N."/>
            <person name="Nash P."/>
            <person name="Ginger M.L."/>
            <person name="Horn M."/>
            <person name="Schaap P."/>
            <person name="Caler L."/>
            <person name="Loftus B."/>
        </authorList>
    </citation>
    <scope>NUCLEOTIDE SEQUENCE [LARGE SCALE GENOMIC DNA]</scope>
    <source>
        <strain evidence="5 6">Neff</strain>
    </source>
</reference>
<feature type="non-terminal residue" evidence="5">
    <location>
        <position position="235"/>
    </location>
</feature>
<evidence type="ECO:0000259" key="4">
    <source>
        <dbReference type="Pfam" id="PF25390"/>
    </source>
</evidence>
<dbReference type="RefSeq" id="XP_004338199.1">
    <property type="nucleotide sequence ID" value="XM_004338151.1"/>
</dbReference>
<evidence type="ECO:0000256" key="3">
    <source>
        <dbReference type="PROSITE-ProRule" id="PRU00235"/>
    </source>
</evidence>
<dbReference type="PROSITE" id="PS00626">
    <property type="entry name" value="RCC1_2"/>
    <property type="match status" value="1"/>
</dbReference>
<keyword evidence="6" id="KW-1185">Reference proteome</keyword>
<dbReference type="AlphaFoldDB" id="L8GVT6"/>
<dbReference type="GO" id="GO:0005085">
    <property type="term" value="F:guanyl-nucleotide exchange factor activity"/>
    <property type="evidence" value="ECO:0007669"/>
    <property type="project" value="TreeGrafter"/>
</dbReference>
<evidence type="ECO:0000313" key="6">
    <source>
        <dbReference type="Proteomes" id="UP000011083"/>
    </source>
</evidence>
<organism evidence="5 6">
    <name type="scientific">Acanthamoeba castellanii (strain ATCC 30010 / Neff)</name>
    <dbReference type="NCBI Taxonomy" id="1257118"/>
    <lineage>
        <taxon>Eukaryota</taxon>
        <taxon>Amoebozoa</taxon>
        <taxon>Discosea</taxon>
        <taxon>Longamoebia</taxon>
        <taxon>Centramoebida</taxon>
        <taxon>Acanthamoebidae</taxon>
        <taxon>Acanthamoeba</taxon>
    </lineage>
</organism>
<dbReference type="STRING" id="1257118.L8GVT6"/>
<dbReference type="GO" id="GO:0005737">
    <property type="term" value="C:cytoplasm"/>
    <property type="evidence" value="ECO:0007669"/>
    <property type="project" value="TreeGrafter"/>
</dbReference>
<gene>
    <name evidence="5" type="ORF">ACA1_178350</name>
</gene>
<dbReference type="PANTHER" id="PTHR45982">
    <property type="entry name" value="REGULATOR OF CHROMOSOME CONDENSATION"/>
    <property type="match status" value="1"/>
</dbReference>
<dbReference type="PROSITE" id="PS50012">
    <property type="entry name" value="RCC1_3"/>
    <property type="match status" value="3"/>
</dbReference>
<dbReference type="Proteomes" id="UP000011083">
    <property type="component" value="Unassembled WGS sequence"/>
</dbReference>
<keyword evidence="2" id="KW-0677">Repeat</keyword>
<dbReference type="OMA" id="HEDSGQH"/>
<keyword evidence="1" id="KW-0344">Guanine-nucleotide releasing factor</keyword>
<evidence type="ECO:0000313" key="5">
    <source>
        <dbReference type="EMBL" id="ELR16186.1"/>
    </source>
</evidence>
<dbReference type="Pfam" id="PF25390">
    <property type="entry name" value="WD40_RLD"/>
    <property type="match status" value="1"/>
</dbReference>
<dbReference type="Gene3D" id="2.130.10.30">
    <property type="entry name" value="Regulator of chromosome condensation 1/beta-lactamase-inhibitor protein II"/>
    <property type="match status" value="2"/>
</dbReference>
<dbReference type="OrthoDB" id="19558at2759"/>
<feature type="repeat" description="RCC1" evidence="3">
    <location>
        <begin position="31"/>
        <end position="101"/>
    </location>
</feature>
<dbReference type="PRINTS" id="PR00633">
    <property type="entry name" value="RCCNDNSATION"/>
</dbReference>
<feature type="repeat" description="RCC1" evidence="3">
    <location>
        <begin position="102"/>
        <end position="158"/>
    </location>
</feature>
<evidence type="ECO:0000256" key="1">
    <source>
        <dbReference type="ARBA" id="ARBA00022658"/>
    </source>
</evidence>
<dbReference type="KEGG" id="acan:ACA1_178350"/>
<protein>
    <submittedName>
        <fullName evidence="5">Regulator of chromosome condensation (RCC1) repeat domain containing protein</fullName>
    </submittedName>
</protein>
<name>L8GVT6_ACACF</name>
<proteinExistence type="predicted"/>